<dbReference type="Pfam" id="PF13499">
    <property type="entry name" value="EF-hand_7"/>
    <property type="match status" value="2"/>
</dbReference>
<accession>A0A0W4ZG79</accession>
<protein>
    <recommendedName>
        <fullName evidence="7">Calcineurin subunit B</fullName>
    </recommendedName>
    <alternativeName>
        <fullName evidence="8">Calcineurin regulatory subunit</fullName>
    </alternativeName>
    <alternativeName>
        <fullName evidence="9">Protein phosphatase 2B regulatory subunit</fullName>
    </alternativeName>
</protein>
<keyword evidence="2" id="KW-0677">Repeat</keyword>
<dbReference type="RefSeq" id="XP_018225418.1">
    <property type="nucleotide sequence ID" value="XM_018370900.1"/>
</dbReference>
<evidence type="ECO:0000313" key="11">
    <source>
        <dbReference type="EMBL" id="KTW27376.1"/>
    </source>
</evidence>
<name>A0A0W4ZG79_PNEC8</name>
<comment type="similarity">
    <text evidence="5">Belongs to the calcineurin regulatory subunit family.</text>
</comment>
<evidence type="ECO:0000256" key="2">
    <source>
        <dbReference type="ARBA" id="ARBA00022737"/>
    </source>
</evidence>
<feature type="domain" description="EF-hand" evidence="10">
    <location>
        <begin position="37"/>
        <end position="72"/>
    </location>
</feature>
<dbReference type="InterPro" id="IPR011992">
    <property type="entry name" value="EF-hand-dom_pair"/>
</dbReference>
<dbReference type="SUPFAM" id="SSF47473">
    <property type="entry name" value="EF-hand"/>
    <property type="match status" value="1"/>
</dbReference>
<dbReference type="SMART" id="SM00054">
    <property type="entry name" value="EFh"/>
    <property type="match status" value="4"/>
</dbReference>
<evidence type="ECO:0000256" key="5">
    <source>
        <dbReference type="ARBA" id="ARBA00023774"/>
    </source>
</evidence>
<reference evidence="12" key="1">
    <citation type="journal article" date="2016" name="Nat. Commun.">
        <title>Genome analysis of three Pneumocystis species reveals adaptation mechanisms to life exclusively in mammalian hosts.</title>
        <authorList>
            <person name="Ma L."/>
            <person name="Chen Z."/>
            <person name="Huang D.W."/>
            <person name="Kutty G."/>
            <person name="Ishihara M."/>
            <person name="Wang H."/>
            <person name="Abouelleil A."/>
            <person name="Bishop L."/>
            <person name="Davey E."/>
            <person name="Deng R."/>
            <person name="Deng X."/>
            <person name="Fan L."/>
            <person name="Fantoni G."/>
            <person name="Fitzgerald M."/>
            <person name="Gogineni E."/>
            <person name="Goldberg J.M."/>
            <person name="Handley G."/>
            <person name="Hu X."/>
            <person name="Huber C."/>
            <person name="Jiao X."/>
            <person name="Jones K."/>
            <person name="Levin J.Z."/>
            <person name="Liu Y."/>
            <person name="Macdonald P."/>
            <person name="Melnikov A."/>
            <person name="Raley C."/>
            <person name="Sassi M."/>
            <person name="Sherman B.T."/>
            <person name="Song X."/>
            <person name="Sykes S."/>
            <person name="Tran B."/>
            <person name="Walsh L."/>
            <person name="Xia Y."/>
            <person name="Yang J."/>
            <person name="Young S."/>
            <person name="Zeng Q."/>
            <person name="Zheng X."/>
            <person name="Stephens R."/>
            <person name="Nusbaum C."/>
            <person name="Birren B.W."/>
            <person name="Azadi P."/>
            <person name="Lempicki R.A."/>
            <person name="Cuomo C.A."/>
            <person name="Kovacs J.A."/>
        </authorList>
    </citation>
    <scope>NUCLEOTIDE SEQUENCE [LARGE SCALE GENOMIC DNA]</scope>
    <source>
        <strain evidence="12">B80</strain>
    </source>
</reference>
<feature type="domain" description="EF-hand" evidence="10">
    <location>
        <begin position="75"/>
        <end position="104"/>
    </location>
</feature>
<dbReference type="Gene3D" id="1.10.238.10">
    <property type="entry name" value="EF-hand"/>
    <property type="match status" value="1"/>
</dbReference>
<dbReference type="CDD" id="cd00051">
    <property type="entry name" value="EFh"/>
    <property type="match status" value="1"/>
</dbReference>
<dbReference type="EMBL" id="LFVZ01000010">
    <property type="protein sequence ID" value="KTW27376.1"/>
    <property type="molecule type" value="Genomic_DNA"/>
</dbReference>
<dbReference type="GO" id="GO:0005509">
    <property type="term" value="F:calcium ion binding"/>
    <property type="evidence" value="ECO:0007669"/>
    <property type="project" value="InterPro"/>
</dbReference>
<keyword evidence="3" id="KW-0106">Calcium</keyword>
<dbReference type="AlphaFoldDB" id="A0A0W4ZG79"/>
<sequence>MGYKNSKLVDALSNSSHCKFQYLNFHRLIIIYSVNQKEINRIRECFMKLDVNHSGFINVQEFLSIPQIAKNPLSKRLFAVVDEDGDGNMDFEELIKSLNIFSGKGHKRDKLLFTFKIYDIDRDGYISNGELFLVLKMMTGNNLKDLHLQQIVDKTIIYADQDKDGKISFEEFTQMIINTVHYSIFYQFSIDR</sequence>
<dbReference type="PROSITE" id="PS50222">
    <property type="entry name" value="EF_HAND_2"/>
    <property type="match status" value="4"/>
</dbReference>
<dbReference type="FunFam" id="1.10.238.10:FF:000003">
    <property type="entry name" value="Calmodulin A"/>
    <property type="match status" value="1"/>
</dbReference>
<evidence type="ECO:0000256" key="6">
    <source>
        <dbReference type="ARBA" id="ARBA00023792"/>
    </source>
</evidence>
<gene>
    <name evidence="11" type="ORF">T552_02355</name>
</gene>
<evidence type="ECO:0000256" key="1">
    <source>
        <dbReference type="ARBA" id="ARBA00022723"/>
    </source>
</evidence>
<evidence type="ECO:0000256" key="8">
    <source>
        <dbReference type="ARBA" id="ARBA00031295"/>
    </source>
</evidence>
<keyword evidence="12" id="KW-1185">Reference proteome</keyword>
<dbReference type="InterPro" id="IPR002048">
    <property type="entry name" value="EF_hand_dom"/>
</dbReference>
<feature type="domain" description="EF-hand" evidence="10">
    <location>
        <begin position="106"/>
        <end position="141"/>
    </location>
</feature>
<dbReference type="OrthoDB" id="191686at2759"/>
<dbReference type="PROSITE" id="PS00018">
    <property type="entry name" value="EF_HAND_1"/>
    <property type="match status" value="4"/>
</dbReference>
<feature type="domain" description="EF-hand" evidence="10">
    <location>
        <begin position="147"/>
        <end position="182"/>
    </location>
</feature>
<proteinExistence type="inferred from homology"/>
<evidence type="ECO:0000256" key="9">
    <source>
        <dbReference type="ARBA" id="ARBA00032848"/>
    </source>
</evidence>
<dbReference type="PANTHER" id="PTHR45942">
    <property type="entry name" value="PROTEIN PHOSPATASE 3 REGULATORY SUBUNIT B ALPHA ISOFORM TYPE 1"/>
    <property type="match status" value="1"/>
</dbReference>
<comment type="caution">
    <text evidence="11">The sequence shown here is derived from an EMBL/GenBank/DDBJ whole genome shotgun (WGS) entry which is preliminary data.</text>
</comment>
<comment type="subunit">
    <text evidence="6">Composed of a catalytic subunit (A) and a regulatory subunit (B).</text>
</comment>
<organism evidence="11 12">
    <name type="scientific">Pneumocystis carinii (strain B80)</name>
    <name type="common">Rat pneumocystis pneumonia agent</name>
    <name type="synonym">Pneumocystis carinii f. sp. carinii</name>
    <dbReference type="NCBI Taxonomy" id="1408658"/>
    <lineage>
        <taxon>Eukaryota</taxon>
        <taxon>Fungi</taxon>
        <taxon>Dikarya</taxon>
        <taxon>Ascomycota</taxon>
        <taxon>Taphrinomycotina</taxon>
        <taxon>Pneumocystomycetes</taxon>
        <taxon>Pneumocystaceae</taxon>
        <taxon>Pneumocystis</taxon>
    </lineage>
</organism>
<evidence type="ECO:0000256" key="4">
    <source>
        <dbReference type="ARBA" id="ARBA00023754"/>
    </source>
</evidence>
<dbReference type="InterPro" id="IPR018247">
    <property type="entry name" value="EF_Hand_1_Ca_BS"/>
</dbReference>
<evidence type="ECO:0000256" key="7">
    <source>
        <dbReference type="ARBA" id="ARBA00023832"/>
    </source>
</evidence>
<dbReference type="VEuPathDB" id="FungiDB:T552_02355"/>
<keyword evidence="1" id="KW-0479">Metal-binding</keyword>
<dbReference type="GeneID" id="28937103"/>
<dbReference type="Proteomes" id="UP000054454">
    <property type="component" value="Unassembled WGS sequence"/>
</dbReference>
<evidence type="ECO:0000259" key="10">
    <source>
        <dbReference type="PROSITE" id="PS50222"/>
    </source>
</evidence>
<comment type="function">
    <text evidence="4">Regulatory subunit of calcineurin, a calcium-dependent, calmodulin stimulated protein phosphatase. Confers calcium sensitivity.</text>
</comment>
<evidence type="ECO:0000256" key="3">
    <source>
        <dbReference type="ARBA" id="ARBA00022837"/>
    </source>
</evidence>
<evidence type="ECO:0000313" key="12">
    <source>
        <dbReference type="Proteomes" id="UP000054454"/>
    </source>
</evidence>